<keyword evidence="5" id="KW-1185">Reference proteome</keyword>
<organism evidence="4 5">
    <name type="scientific">Nostoc azollae (strain 0708)</name>
    <name type="common">Anabaena azollae (strain 0708)</name>
    <dbReference type="NCBI Taxonomy" id="551115"/>
    <lineage>
        <taxon>Bacteria</taxon>
        <taxon>Bacillati</taxon>
        <taxon>Cyanobacteriota</taxon>
        <taxon>Cyanophyceae</taxon>
        <taxon>Nostocales</taxon>
        <taxon>Nostocaceae</taxon>
        <taxon>Trichormus</taxon>
    </lineage>
</organism>
<name>D7E0L9_NOSA0</name>
<dbReference type="PANTHER" id="PTHR47814">
    <property type="entry name" value="PEPTIDYL-TRNA HYDROLASE ARFB"/>
    <property type="match status" value="1"/>
</dbReference>
<comment type="similarity">
    <text evidence="1">Belongs to the prokaryotic/mitochondrial release factor family.</text>
</comment>
<dbReference type="AlphaFoldDB" id="D7E0L9"/>
<dbReference type="SUPFAM" id="SSF75620">
    <property type="entry name" value="Release factor"/>
    <property type="match status" value="1"/>
</dbReference>
<dbReference type="KEGG" id="naz:Aazo_2829"/>
<dbReference type="PANTHER" id="PTHR47814:SF1">
    <property type="entry name" value="PEPTIDYL-TRNA HYDROLASE ARFB"/>
    <property type="match status" value="1"/>
</dbReference>
<dbReference type="Gene3D" id="3.30.160.20">
    <property type="match status" value="1"/>
</dbReference>
<dbReference type="GO" id="GO:0004045">
    <property type="term" value="F:peptidyl-tRNA hydrolase activity"/>
    <property type="evidence" value="ECO:0007669"/>
    <property type="project" value="TreeGrafter"/>
</dbReference>
<dbReference type="OrthoDB" id="9815709at2"/>
<evidence type="ECO:0000313" key="5">
    <source>
        <dbReference type="Proteomes" id="UP000001511"/>
    </source>
</evidence>
<dbReference type="GO" id="GO:0072344">
    <property type="term" value="P:rescue of stalled ribosome"/>
    <property type="evidence" value="ECO:0007669"/>
    <property type="project" value="TreeGrafter"/>
</dbReference>
<feature type="domain" description="Prokaryotic-type class I peptide chain release factors" evidence="3">
    <location>
        <begin position="21"/>
        <end position="37"/>
    </location>
</feature>
<dbReference type="eggNOG" id="COG1186">
    <property type="taxonomic scope" value="Bacteria"/>
</dbReference>
<dbReference type="Proteomes" id="UP000001511">
    <property type="component" value="Chromosome"/>
</dbReference>
<protein>
    <submittedName>
        <fullName evidence="4">Class I peptide chain release factor</fullName>
    </submittedName>
</protein>
<feature type="region of interest" description="Disordered" evidence="2">
    <location>
        <begin position="103"/>
        <end position="137"/>
    </location>
</feature>
<evidence type="ECO:0000313" key="4">
    <source>
        <dbReference type="EMBL" id="ADI64675.1"/>
    </source>
</evidence>
<feature type="compositionally biased region" description="Basic and acidic residues" evidence="2">
    <location>
        <begin position="117"/>
        <end position="137"/>
    </location>
</feature>
<dbReference type="GO" id="GO:0003747">
    <property type="term" value="F:translation release factor activity"/>
    <property type="evidence" value="ECO:0007669"/>
    <property type="project" value="InterPro"/>
</dbReference>
<evidence type="ECO:0000256" key="2">
    <source>
        <dbReference type="SAM" id="MobiDB-lite"/>
    </source>
</evidence>
<accession>D7E0L9</accession>
<feature type="compositionally biased region" description="Basic residues" evidence="2">
    <location>
        <begin position="103"/>
        <end position="116"/>
    </location>
</feature>
<evidence type="ECO:0000256" key="1">
    <source>
        <dbReference type="ARBA" id="ARBA00010835"/>
    </source>
</evidence>
<dbReference type="GO" id="GO:0043022">
    <property type="term" value="F:ribosome binding"/>
    <property type="evidence" value="ECO:0007669"/>
    <property type="project" value="TreeGrafter"/>
</dbReference>
<dbReference type="PROSITE" id="PS00745">
    <property type="entry name" value="RF_PROK_I"/>
    <property type="match status" value="1"/>
</dbReference>
<dbReference type="HOGENOM" id="CLU_089470_3_0_3"/>
<dbReference type="STRING" id="551115.Aazo_2829"/>
<dbReference type="InterPro" id="IPR045853">
    <property type="entry name" value="Pep_chain_release_fac_I_sf"/>
</dbReference>
<evidence type="ECO:0000259" key="3">
    <source>
        <dbReference type="PROSITE" id="PS00745"/>
    </source>
</evidence>
<reference evidence="4 5" key="1">
    <citation type="journal article" date="2010" name="PLoS ONE">
        <title>Genome erosion in a nitrogen-fixing vertically transmitted endosymbiotic multicellular cyanobacterium.</title>
        <authorList>
            <person name="Ran L."/>
            <person name="Larsson J."/>
            <person name="Vigil-Stenman T."/>
            <person name="Nylander J.A."/>
            <person name="Ininbergs K."/>
            <person name="Zheng W.W."/>
            <person name="Lapidus A."/>
            <person name="Lowry S."/>
            <person name="Haselkorn R."/>
            <person name="Bergman B."/>
        </authorList>
    </citation>
    <scope>NUCLEOTIDE SEQUENCE [LARGE SCALE GENOMIC DNA]</scope>
    <source>
        <strain evidence="4 5">0708</strain>
    </source>
</reference>
<proteinExistence type="inferred from homology"/>
<dbReference type="Pfam" id="PF00472">
    <property type="entry name" value="RF-1"/>
    <property type="match status" value="1"/>
</dbReference>
<sequence>MLQITNRTTIPISEISISAIRSQGAGGQNVNKVATAIHLRFHINASSLSPLYKERLLNLGDQRITKDGIIVIKAQQHRTQEQNKEDALNRLQTLIKSITITPAKRKPTKPTGRVKNKRIDSKTKRGEIKALRGKITE</sequence>
<dbReference type="EMBL" id="CP002059">
    <property type="protein sequence ID" value="ADI64675.1"/>
    <property type="molecule type" value="Genomic_DNA"/>
</dbReference>
<dbReference type="RefSeq" id="WP_013191691.1">
    <property type="nucleotide sequence ID" value="NC_014248.1"/>
</dbReference>
<gene>
    <name evidence="4" type="ordered locus">Aazo_2829</name>
</gene>
<dbReference type="InterPro" id="IPR000352">
    <property type="entry name" value="Pep_chain_release_fac_I"/>
</dbReference>
<dbReference type="NCBIfam" id="NF006718">
    <property type="entry name" value="PRK09256.1"/>
    <property type="match status" value="1"/>
</dbReference>